<name>F1T3P7_9ACTN</name>
<sequence>MSWFISSCTFCLLLVVPCCKECRFACCWPFLAASKTVLAAVTALSPFSTSRAEI</sequence>
<feature type="chain" id="PRO_5039485672" description="Secreted protein" evidence="1">
    <location>
        <begin position="40"/>
        <end position="54"/>
    </location>
</feature>
<reference evidence="2 3" key="1">
    <citation type="submission" date="2011-02" db="EMBL/GenBank/DDBJ databases">
        <authorList>
            <person name="Muzny D."/>
            <person name="Qin X."/>
            <person name="Buhay C."/>
            <person name="Dugan-Rocha S."/>
            <person name="Ding Y."/>
            <person name="Chen G."/>
            <person name="Hawes A."/>
            <person name="Holder M."/>
            <person name="Jhangiani S."/>
            <person name="Johnson A."/>
            <person name="Khan Z."/>
            <person name="Li Z."/>
            <person name="Liu W."/>
            <person name="Liu X."/>
            <person name="Perez L."/>
            <person name="Shen H."/>
            <person name="Wang Q."/>
            <person name="Watt J."/>
            <person name="Xi L."/>
            <person name="Xin Y."/>
            <person name="Zhou J."/>
            <person name="Deng J."/>
            <person name="Jiang H."/>
            <person name="Liu Y."/>
            <person name="Qu J."/>
            <person name="Song X.-Z."/>
            <person name="Zhang L."/>
            <person name="Villasana D."/>
            <person name="Johnson A."/>
            <person name="Liu J."/>
            <person name="Liyanage D."/>
            <person name="Lorensuhewa L."/>
            <person name="Robinson T."/>
            <person name="Song A."/>
            <person name="Song B.-B."/>
            <person name="Dinh H."/>
            <person name="Thornton R."/>
            <person name="Coyle M."/>
            <person name="Francisco L."/>
            <person name="Jackson L."/>
            <person name="Javaid M."/>
            <person name="Korchina V."/>
            <person name="Kovar C."/>
            <person name="Mata R."/>
            <person name="Mathew T."/>
            <person name="Ngo R."/>
            <person name="Nguyen L."/>
            <person name="Nguyen N."/>
            <person name="Okwuonu G."/>
            <person name="Ongeri F."/>
            <person name="Pham C."/>
            <person name="Simmons D."/>
            <person name="Wilczek-Boney K."/>
            <person name="Hale W."/>
            <person name="Jakkamsetti A."/>
            <person name="Pham P."/>
            <person name="Ruth R."/>
            <person name="San Lucas F."/>
            <person name="Warren J."/>
            <person name="Zhang J."/>
            <person name="Zhao Z."/>
            <person name="Zhou C."/>
            <person name="Zhu D."/>
            <person name="Lee S."/>
            <person name="Bess C."/>
            <person name="Blankenburg K."/>
            <person name="Forbes L."/>
            <person name="Fu Q."/>
            <person name="Gubbala S."/>
            <person name="Hirani K."/>
            <person name="Jayaseelan J.C."/>
            <person name="Lara F."/>
            <person name="Munidasa M."/>
            <person name="Palculict T."/>
            <person name="Patil S."/>
            <person name="Pu L.-L."/>
            <person name="Saada N."/>
            <person name="Tang L."/>
            <person name="Weissenberger G."/>
            <person name="Zhu Y."/>
            <person name="Hemphill L."/>
            <person name="Shang Y."/>
            <person name="Youmans B."/>
            <person name="Ayvaz T."/>
            <person name="Ross M."/>
            <person name="Santibanez J."/>
            <person name="Aqrawi P."/>
            <person name="Gross S."/>
            <person name="Joshi V."/>
            <person name="Fowler G."/>
            <person name="Nazareth L."/>
            <person name="Reid J."/>
            <person name="Worley K."/>
            <person name="Petrosino J."/>
            <person name="Highlander S."/>
            <person name="Gibbs R."/>
        </authorList>
    </citation>
    <scope>NUCLEOTIDE SEQUENCE [LARGE SCALE GENOMIC DNA]</scope>
    <source>
        <strain evidence="2 3">DSM 15829</strain>
    </source>
</reference>
<keyword evidence="1" id="KW-0732">Signal</keyword>
<feature type="signal peptide" evidence="1">
    <location>
        <begin position="1"/>
        <end position="39"/>
    </location>
</feature>
<accession>F1T3P7</accession>
<evidence type="ECO:0000313" key="2">
    <source>
        <dbReference type="EMBL" id="EGF23341.1"/>
    </source>
</evidence>
<evidence type="ECO:0000256" key="1">
    <source>
        <dbReference type="SAM" id="SignalP"/>
    </source>
</evidence>
<protein>
    <recommendedName>
        <fullName evidence="4">Secreted protein</fullName>
    </recommendedName>
</protein>
<evidence type="ECO:0008006" key="4">
    <source>
        <dbReference type="Google" id="ProtNLM"/>
    </source>
</evidence>
<comment type="caution">
    <text evidence="2">The sequence shown here is derived from an EMBL/GenBank/DDBJ whole genome shotgun (WGS) entry which is preliminary data.</text>
</comment>
<gene>
    <name evidence="2" type="ORF">HMPREF0091_10288</name>
</gene>
<dbReference type="Proteomes" id="UP000005947">
    <property type="component" value="Unassembled WGS sequence"/>
</dbReference>
<proteinExistence type="predicted"/>
<dbReference type="EMBL" id="ACGK02000001">
    <property type="protein sequence ID" value="EGF23341.1"/>
    <property type="molecule type" value="Genomic_DNA"/>
</dbReference>
<evidence type="ECO:0000313" key="3">
    <source>
        <dbReference type="Proteomes" id="UP000005947"/>
    </source>
</evidence>
<dbReference type="AlphaFoldDB" id="F1T3P7"/>
<organism evidence="2 3">
    <name type="scientific">Fannyhessea vaginae DSM 15829</name>
    <dbReference type="NCBI Taxonomy" id="525256"/>
    <lineage>
        <taxon>Bacteria</taxon>
        <taxon>Bacillati</taxon>
        <taxon>Actinomycetota</taxon>
        <taxon>Coriobacteriia</taxon>
        <taxon>Coriobacteriales</taxon>
        <taxon>Atopobiaceae</taxon>
        <taxon>Fannyhessea</taxon>
    </lineage>
</organism>
<keyword evidence="3" id="KW-1185">Reference proteome</keyword>